<evidence type="ECO:0000259" key="19">
    <source>
        <dbReference type="PROSITE" id="PS50089"/>
    </source>
</evidence>
<feature type="compositionally biased region" description="Basic and acidic residues" evidence="18">
    <location>
        <begin position="271"/>
        <end position="282"/>
    </location>
</feature>
<evidence type="ECO:0000256" key="7">
    <source>
        <dbReference type="ARBA" id="ARBA00022679"/>
    </source>
</evidence>
<evidence type="ECO:0000256" key="2">
    <source>
        <dbReference type="ARBA" id="ARBA00004170"/>
    </source>
</evidence>
<evidence type="ECO:0000256" key="14">
    <source>
        <dbReference type="ARBA" id="ARBA00023136"/>
    </source>
</evidence>
<dbReference type="PANTHER" id="PTHR46661">
    <property type="entry name" value="E3 UBIQUITIN-PROTEIN LIGASE ZNRF1-LIKE PROTEIN"/>
    <property type="match status" value="1"/>
</dbReference>
<comment type="pathway">
    <text evidence="5">Protein modification; protein ubiquitination.</text>
</comment>
<dbReference type="InterPro" id="IPR001841">
    <property type="entry name" value="Znf_RING"/>
</dbReference>
<dbReference type="EMBL" id="JBFCZG010000003">
    <property type="protein sequence ID" value="KAL3424866.1"/>
    <property type="molecule type" value="Genomic_DNA"/>
</dbReference>
<proteinExistence type="predicted"/>
<evidence type="ECO:0000256" key="12">
    <source>
        <dbReference type="ARBA" id="ARBA00022786"/>
    </source>
</evidence>
<feature type="compositionally biased region" description="Pro residues" evidence="18">
    <location>
        <begin position="441"/>
        <end position="456"/>
    </location>
</feature>
<accession>A0ABR4PPP6</accession>
<evidence type="ECO:0000256" key="6">
    <source>
        <dbReference type="ARBA" id="ARBA00012483"/>
    </source>
</evidence>
<evidence type="ECO:0000256" key="8">
    <source>
        <dbReference type="ARBA" id="ARBA00022707"/>
    </source>
</evidence>
<evidence type="ECO:0000256" key="9">
    <source>
        <dbReference type="ARBA" id="ARBA00022723"/>
    </source>
</evidence>
<feature type="compositionally biased region" description="Polar residues" evidence="18">
    <location>
        <begin position="55"/>
        <end position="67"/>
    </location>
</feature>
<keyword evidence="11 17" id="KW-0863">Zinc-finger</keyword>
<keyword evidence="14" id="KW-0472">Membrane</keyword>
<feature type="domain" description="FYVE-type" evidence="20">
    <location>
        <begin position="181"/>
        <end position="260"/>
    </location>
</feature>
<keyword evidence="9" id="KW-0479">Metal-binding</keyword>
<dbReference type="EC" id="2.3.2.27" evidence="6"/>
<dbReference type="Pfam" id="PF13639">
    <property type="entry name" value="zf-RING_2"/>
    <property type="match status" value="1"/>
</dbReference>
<keyword evidence="13" id="KW-0862">Zinc</keyword>
<dbReference type="Proteomes" id="UP001629113">
    <property type="component" value="Unassembled WGS sequence"/>
</dbReference>
<keyword evidence="15" id="KW-0458">Lysosome</keyword>
<keyword evidence="12" id="KW-0833">Ubl conjugation pathway</keyword>
<feature type="compositionally biased region" description="Polar residues" evidence="18">
    <location>
        <begin position="91"/>
        <end position="101"/>
    </location>
</feature>
<feature type="compositionally biased region" description="Polar residues" evidence="18">
    <location>
        <begin position="21"/>
        <end position="45"/>
    </location>
</feature>
<feature type="region of interest" description="Disordered" evidence="18">
    <location>
        <begin position="260"/>
        <end position="388"/>
    </location>
</feature>
<comment type="catalytic activity">
    <reaction evidence="1">
        <text>S-ubiquitinyl-[E2 ubiquitin-conjugating enzyme]-L-cysteine + [acceptor protein]-L-lysine = [E2 ubiquitin-conjugating enzyme]-L-cysteine + N(6)-ubiquitinyl-[acceptor protein]-L-lysine.</text>
        <dbReference type="EC" id="2.3.2.27"/>
    </reaction>
</comment>
<dbReference type="InterPro" id="IPR013083">
    <property type="entry name" value="Znf_RING/FYVE/PHD"/>
</dbReference>
<keyword evidence="16" id="KW-0449">Lipoprotein</keyword>
<dbReference type="Gene3D" id="3.30.40.10">
    <property type="entry name" value="Zinc/RING finger domain, C3HC4 (zinc finger)"/>
    <property type="match status" value="2"/>
</dbReference>
<feature type="region of interest" description="Disordered" evidence="18">
    <location>
        <begin position="423"/>
        <end position="489"/>
    </location>
</feature>
<evidence type="ECO:0000313" key="21">
    <source>
        <dbReference type="EMBL" id="KAL3424866.1"/>
    </source>
</evidence>
<evidence type="ECO:0000256" key="16">
    <source>
        <dbReference type="ARBA" id="ARBA00023288"/>
    </source>
</evidence>
<keyword evidence="8" id="KW-0519">Myristate</keyword>
<dbReference type="InterPro" id="IPR000306">
    <property type="entry name" value="Znf_FYVE"/>
</dbReference>
<feature type="compositionally biased region" description="Low complexity" evidence="18">
    <location>
        <begin position="285"/>
        <end position="297"/>
    </location>
</feature>
<dbReference type="InterPro" id="IPR011011">
    <property type="entry name" value="Znf_FYVE_PHD"/>
</dbReference>
<name>A0ABR4PPP6_9HELO</name>
<organism evidence="21 22">
    <name type="scientific">Phlyctema vagabunda</name>
    <dbReference type="NCBI Taxonomy" id="108571"/>
    <lineage>
        <taxon>Eukaryota</taxon>
        <taxon>Fungi</taxon>
        <taxon>Dikarya</taxon>
        <taxon>Ascomycota</taxon>
        <taxon>Pezizomycotina</taxon>
        <taxon>Leotiomycetes</taxon>
        <taxon>Helotiales</taxon>
        <taxon>Dermateaceae</taxon>
        <taxon>Phlyctema</taxon>
    </lineage>
</organism>
<dbReference type="PROSITE" id="PS50178">
    <property type="entry name" value="ZF_FYVE"/>
    <property type="match status" value="1"/>
</dbReference>
<dbReference type="InterPro" id="IPR017455">
    <property type="entry name" value="Znf_FYVE-rel"/>
</dbReference>
<keyword evidence="7" id="KW-0808">Transferase</keyword>
<evidence type="ECO:0000256" key="17">
    <source>
        <dbReference type="PROSITE-ProRule" id="PRU00175"/>
    </source>
</evidence>
<evidence type="ECO:0000256" key="15">
    <source>
        <dbReference type="ARBA" id="ARBA00023228"/>
    </source>
</evidence>
<dbReference type="InterPro" id="IPR051878">
    <property type="entry name" value="ZNRF_ubiq-protein_ligase"/>
</dbReference>
<evidence type="ECO:0000256" key="18">
    <source>
        <dbReference type="SAM" id="MobiDB-lite"/>
    </source>
</evidence>
<keyword evidence="10" id="KW-0967">Endosome</keyword>
<evidence type="ECO:0000256" key="5">
    <source>
        <dbReference type="ARBA" id="ARBA00004906"/>
    </source>
</evidence>
<comment type="subcellular location">
    <subcellularLocation>
        <location evidence="3">Endosome</location>
    </subcellularLocation>
    <subcellularLocation>
        <location evidence="4">Lysosome</location>
    </subcellularLocation>
    <subcellularLocation>
        <location evidence="2">Membrane</location>
        <topology evidence="2">Peripheral membrane protein</topology>
    </subcellularLocation>
</comment>
<dbReference type="PROSITE" id="PS50089">
    <property type="entry name" value="ZF_RING_2"/>
    <property type="match status" value="1"/>
</dbReference>
<evidence type="ECO:0000256" key="10">
    <source>
        <dbReference type="ARBA" id="ARBA00022753"/>
    </source>
</evidence>
<dbReference type="Pfam" id="PF01363">
    <property type="entry name" value="FYVE"/>
    <property type="match status" value="1"/>
</dbReference>
<evidence type="ECO:0000256" key="11">
    <source>
        <dbReference type="ARBA" id="ARBA00022771"/>
    </source>
</evidence>
<protein>
    <recommendedName>
        <fullName evidence="6">RING-type E3 ubiquitin transferase</fullName>
        <ecNumber evidence="6">2.3.2.27</ecNumber>
    </recommendedName>
</protein>
<feature type="region of interest" description="Disordered" evidence="18">
    <location>
        <begin position="1"/>
        <end position="101"/>
    </location>
</feature>
<comment type="caution">
    <text evidence="21">The sequence shown here is derived from an EMBL/GenBank/DDBJ whole genome shotgun (WGS) entry which is preliminary data.</text>
</comment>
<dbReference type="PANTHER" id="PTHR46661:SF4">
    <property type="entry name" value="RING-TYPE DOMAIN-CONTAINING PROTEIN"/>
    <property type="match status" value="1"/>
</dbReference>
<dbReference type="SMART" id="SM00064">
    <property type="entry name" value="FYVE"/>
    <property type="match status" value="1"/>
</dbReference>
<evidence type="ECO:0000256" key="13">
    <source>
        <dbReference type="ARBA" id="ARBA00022833"/>
    </source>
</evidence>
<gene>
    <name evidence="21" type="ORF">PVAG01_04147</name>
</gene>
<evidence type="ECO:0000256" key="1">
    <source>
        <dbReference type="ARBA" id="ARBA00000900"/>
    </source>
</evidence>
<reference evidence="21 22" key="1">
    <citation type="submission" date="2024-06" db="EMBL/GenBank/DDBJ databases">
        <title>Complete genome of Phlyctema vagabunda strain 19-DSS-EL-015.</title>
        <authorList>
            <person name="Fiorenzani C."/>
        </authorList>
    </citation>
    <scope>NUCLEOTIDE SEQUENCE [LARGE SCALE GENOMIC DNA]</scope>
    <source>
        <strain evidence="21 22">19-DSS-EL-015</strain>
    </source>
</reference>
<keyword evidence="22" id="KW-1185">Reference proteome</keyword>
<evidence type="ECO:0000256" key="4">
    <source>
        <dbReference type="ARBA" id="ARBA00004371"/>
    </source>
</evidence>
<evidence type="ECO:0000259" key="20">
    <source>
        <dbReference type="PROSITE" id="PS50178"/>
    </source>
</evidence>
<sequence length="577" mass="63235">MDTGGALSQPVDHSSSSSSSPGVTLDQTPVSTNLSHIYPSMNSHADTQEEPDAQPLSTDQTPITPSLASEGNVGSSGGDGLDGVSARGEEQTGSDPSQTILSTLGIPTQETNRENALSHAAIDYHTGGRPRASSRESEIDLLTALAGSGATGIPQTRSSPSPMPPRRRTSTEIVRARWQPDAEVTYCPICHTQFGWVVRKHHCRKCGRVVCGSCSTHRITIPHEYIARPPYYNFDDDLLASHRTGGERVRLCNPCVPDPNVAPPQVASSHDNLHRRDSDRTHARSSSSVTSTVSNTSRHQNRSSFIVDNFSRRRVPSVVQHADGDDNQDGNRSRSTTLPGRDARDMDDSSVGIARRPEPRHPQGRYRSVREDNSRPLPRLPPPTEDDICPVCHKLLPPRALANFEELRATHISACIESHTTSHYATHSRPEPYTSNSQPAALPPPPQSTPPALEPPRPQRRRESSVTTSTPSGSRIIPNTPEARTAAREQAHAAIVLGASRSPPLESSRQTRLFPYKATEKDCVDDAECTICLEEFEVGADMARLECFCRFHLQCTRSWWVQHHGRCPVHQHDGYGF</sequence>
<dbReference type="SUPFAM" id="SSF57850">
    <property type="entry name" value="RING/U-box"/>
    <property type="match status" value="1"/>
</dbReference>
<evidence type="ECO:0000256" key="3">
    <source>
        <dbReference type="ARBA" id="ARBA00004177"/>
    </source>
</evidence>
<evidence type="ECO:0000313" key="22">
    <source>
        <dbReference type="Proteomes" id="UP001629113"/>
    </source>
</evidence>
<dbReference type="SUPFAM" id="SSF57903">
    <property type="entry name" value="FYVE/PHD zinc finger"/>
    <property type="match status" value="1"/>
</dbReference>
<feature type="domain" description="RING-type" evidence="19">
    <location>
        <begin position="529"/>
        <end position="571"/>
    </location>
</feature>